<organism evidence="1 2">
    <name type="scientific">Paramecium sonneborni</name>
    <dbReference type="NCBI Taxonomy" id="65129"/>
    <lineage>
        <taxon>Eukaryota</taxon>
        <taxon>Sar</taxon>
        <taxon>Alveolata</taxon>
        <taxon>Ciliophora</taxon>
        <taxon>Intramacronucleata</taxon>
        <taxon>Oligohymenophorea</taxon>
        <taxon>Peniculida</taxon>
        <taxon>Parameciidae</taxon>
        <taxon>Paramecium</taxon>
    </lineage>
</organism>
<keyword evidence="2" id="KW-1185">Reference proteome</keyword>
<name>A0A8S1PUG2_9CILI</name>
<accession>A0A8S1PUG2</accession>
<gene>
    <name evidence="1" type="ORF">PSON_ATCC_30995.1.T0860099</name>
</gene>
<dbReference type="EMBL" id="CAJJDN010000086">
    <property type="protein sequence ID" value="CAD8106223.1"/>
    <property type="molecule type" value="Genomic_DNA"/>
</dbReference>
<reference evidence="1" key="1">
    <citation type="submission" date="2021-01" db="EMBL/GenBank/DDBJ databases">
        <authorList>
            <consortium name="Genoscope - CEA"/>
            <person name="William W."/>
        </authorList>
    </citation>
    <scope>NUCLEOTIDE SEQUENCE</scope>
</reference>
<comment type="caution">
    <text evidence="1">The sequence shown here is derived from an EMBL/GenBank/DDBJ whole genome shotgun (WGS) entry which is preliminary data.</text>
</comment>
<dbReference type="Proteomes" id="UP000692954">
    <property type="component" value="Unassembled WGS sequence"/>
</dbReference>
<dbReference type="OrthoDB" id="310171at2759"/>
<protein>
    <submittedName>
        <fullName evidence="1">Uncharacterized protein</fullName>
    </submittedName>
</protein>
<dbReference type="AlphaFoldDB" id="A0A8S1PUG2"/>
<evidence type="ECO:0000313" key="2">
    <source>
        <dbReference type="Proteomes" id="UP000692954"/>
    </source>
</evidence>
<proteinExistence type="predicted"/>
<sequence>MSQFYENQSSSQTQIRQKTALENIINQKNKPKSKQPSRNQILIKQSKPQTCIDISQNNISSPKQDQNIVKTSLLQDIGNIDLEIQKMTHEYQTPVNKTLIRNSNNEFNNIKVITHQLNKIDVTKSDQKILNSHDNQQTKPNQFSEISYSKLAESMKNYSNQKKVVEVKITDKPKIKPYNILSTKNQSELHIKQIKTNEINNSQNLMKPVKTKIDRLSSKINSERNKPSQIKPILKQTSFHAQKICSTQVNLNPNISNPVYNEIKNNINDDHNLDKAVKIYNTLKQLVNQNSIFQHKVNKQKEHKNQMHL</sequence>
<evidence type="ECO:0000313" key="1">
    <source>
        <dbReference type="EMBL" id="CAD8106223.1"/>
    </source>
</evidence>